<organism evidence="1 2">
    <name type="scientific">candidate division CSSED10-310 bacterium</name>
    <dbReference type="NCBI Taxonomy" id="2855610"/>
    <lineage>
        <taxon>Bacteria</taxon>
        <taxon>Bacteria division CSSED10-310</taxon>
    </lineage>
</organism>
<comment type="caution">
    <text evidence="1">The sequence shown here is derived from an EMBL/GenBank/DDBJ whole genome shotgun (WGS) entry which is preliminary data.</text>
</comment>
<accession>A0ABV6YW69</accession>
<dbReference type="EMBL" id="JBHPBY010000098">
    <property type="protein sequence ID" value="MFC1850433.1"/>
    <property type="molecule type" value="Genomic_DNA"/>
</dbReference>
<evidence type="ECO:0000313" key="1">
    <source>
        <dbReference type="EMBL" id="MFC1850433.1"/>
    </source>
</evidence>
<gene>
    <name evidence="1" type="ORF">ACFL27_09610</name>
</gene>
<feature type="non-terminal residue" evidence="1">
    <location>
        <position position="95"/>
    </location>
</feature>
<dbReference type="Proteomes" id="UP001594351">
    <property type="component" value="Unassembled WGS sequence"/>
</dbReference>
<proteinExistence type="predicted"/>
<keyword evidence="2" id="KW-1185">Reference proteome</keyword>
<evidence type="ECO:0000313" key="2">
    <source>
        <dbReference type="Proteomes" id="UP001594351"/>
    </source>
</evidence>
<name>A0ABV6YW69_UNCC1</name>
<sequence length="95" mass="11063">MMMGHNESDMMMNLDYTLNIDSQSKHDRVTRHIEEHLQMNKTVKQPLPESSKPVTERILHLQKYPGNFIKSCPGTREPYLCCGYYVLNLAHNCPL</sequence>
<protein>
    <submittedName>
        <fullName evidence="1">Uncharacterized protein</fullName>
    </submittedName>
</protein>
<reference evidence="1 2" key="1">
    <citation type="submission" date="2024-09" db="EMBL/GenBank/DDBJ databases">
        <title>Laminarin stimulates single cell rates of sulfate reduction while oxygen inhibits transcriptomic activity in coastal marine sediment.</title>
        <authorList>
            <person name="Lindsay M."/>
            <person name="Orcutt B."/>
            <person name="Emerson D."/>
            <person name="Stepanauskas R."/>
            <person name="D'Angelo T."/>
        </authorList>
    </citation>
    <scope>NUCLEOTIDE SEQUENCE [LARGE SCALE GENOMIC DNA]</scope>
    <source>
        <strain evidence="1">SAG AM-311-K15</strain>
    </source>
</reference>